<sequence length="65" mass="7117">MPDDGSLYRMCGQIYTYDELKAASEAELAELNELQGTNFGFADYLVESVHTGTIETVGDGDDYDA</sequence>
<dbReference type="AlphaFoldDB" id="A0AAJ1S3S2"/>
<organism evidence="1 2">
    <name type="scientific">Mycobacterium paragordonae</name>
    <dbReference type="NCBI Taxonomy" id="1389713"/>
    <lineage>
        <taxon>Bacteria</taxon>
        <taxon>Bacillati</taxon>
        <taxon>Actinomycetota</taxon>
        <taxon>Actinomycetes</taxon>
        <taxon>Mycobacteriales</taxon>
        <taxon>Mycobacteriaceae</taxon>
        <taxon>Mycobacterium</taxon>
    </lineage>
</organism>
<name>A0AAJ1S3S2_9MYCO</name>
<proteinExistence type="predicted"/>
<evidence type="ECO:0000313" key="1">
    <source>
        <dbReference type="EMBL" id="MDP7735132.1"/>
    </source>
</evidence>
<dbReference type="Proteomes" id="UP001229081">
    <property type="component" value="Unassembled WGS sequence"/>
</dbReference>
<evidence type="ECO:0000313" key="2">
    <source>
        <dbReference type="Proteomes" id="UP001229081"/>
    </source>
</evidence>
<dbReference type="RefSeq" id="WP_306255161.1">
    <property type="nucleotide sequence ID" value="NZ_JAUFSA010000001.1"/>
</dbReference>
<dbReference type="EMBL" id="JAUFSA010000001">
    <property type="protein sequence ID" value="MDP7735132.1"/>
    <property type="molecule type" value="Genomic_DNA"/>
</dbReference>
<gene>
    <name evidence="1" type="ORF">QXL92_10305</name>
</gene>
<protein>
    <submittedName>
        <fullName evidence="1">Uncharacterized protein</fullName>
    </submittedName>
</protein>
<reference evidence="1" key="1">
    <citation type="submission" date="2023-06" db="EMBL/GenBank/DDBJ databases">
        <title>Identification of two novel mycobacterium reveal diversities and complexities of Mycobacterium gordonae clade.</title>
        <authorList>
            <person name="Matsumoto Y."/>
            <person name="Nakamura S."/>
            <person name="Motooka D."/>
            <person name="Fukushima K."/>
        </authorList>
    </citation>
    <scope>NUCLEOTIDE SEQUENCE</scope>
    <source>
        <strain evidence="1">TY812</strain>
    </source>
</reference>
<comment type="caution">
    <text evidence="1">The sequence shown here is derived from an EMBL/GenBank/DDBJ whole genome shotgun (WGS) entry which is preliminary data.</text>
</comment>
<accession>A0AAJ1S3S2</accession>